<protein>
    <submittedName>
        <fullName evidence="2">Uncharacterized protein</fullName>
    </submittedName>
</protein>
<dbReference type="EMBL" id="BARS01036071">
    <property type="protein sequence ID" value="GAG25637.1"/>
    <property type="molecule type" value="Genomic_DNA"/>
</dbReference>
<dbReference type="AlphaFoldDB" id="X0WQZ9"/>
<sequence>MAVFGHGQRRVFAGGFVICAVAYLGFVNLVPDEVFASRERIGTTTALRHIHLAISSEIPNPRRGYTP</sequence>
<keyword evidence="1" id="KW-0812">Transmembrane</keyword>
<keyword evidence="1" id="KW-1133">Transmembrane helix</keyword>
<evidence type="ECO:0000313" key="2">
    <source>
        <dbReference type="EMBL" id="GAG25637.1"/>
    </source>
</evidence>
<organism evidence="2">
    <name type="scientific">marine sediment metagenome</name>
    <dbReference type="NCBI Taxonomy" id="412755"/>
    <lineage>
        <taxon>unclassified sequences</taxon>
        <taxon>metagenomes</taxon>
        <taxon>ecological metagenomes</taxon>
    </lineage>
</organism>
<feature type="transmembrane region" description="Helical" evidence="1">
    <location>
        <begin position="12"/>
        <end position="30"/>
    </location>
</feature>
<keyword evidence="1" id="KW-0472">Membrane</keyword>
<name>X0WQZ9_9ZZZZ</name>
<reference evidence="2" key="1">
    <citation type="journal article" date="2014" name="Front. Microbiol.">
        <title>High frequency of phylogenetically diverse reductive dehalogenase-homologous genes in deep subseafloor sedimentary metagenomes.</title>
        <authorList>
            <person name="Kawai M."/>
            <person name="Futagami T."/>
            <person name="Toyoda A."/>
            <person name="Takaki Y."/>
            <person name="Nishi S."/>
            <person name="Hori S."/>
            <person name="Arai W."/>
            <person name="Tsubouchi T."/>
            <person name="Morono Y."/>
            <person name="Uchiyama I."/>
            <person name="Ito T."/>
            <person name="Fujiyama A."/>
            <person name="Inagaki F."/>
            <person name="Takami H."/>
        </authorList>
    </citation>
    <scope>NUCLEOTIDE SEQUENCE</scope>
    <source>
        <strain evidence="2">Expedition CK06-06</strain>
    </source>
</reference>
<gene>
    <name evidence="2" type="ORF">S01H1_55486</name>
</gene>
<proteinExistence type="predicted"/>
<comment type="caution">
    <text evidence="2">The sequence shown here is derived from an EMBL/GenBank/DDBJ whole genome shotgun (WGS) entry which is preliminary data.</text>
</comment>
<evidence type="ECO:0000256" key="1">
    <source>
        <dbReference type="SAM" id="Phobius"/>
    </source>
</evidence>
<feature type="non-terminal residue" evidence="2">
    <location>
        <position position="67"/>
    </location>
</feature>
<accession>X0WQZ9</accession>